<protein>
    <submittedName>
        <fullName evidence="1">Uncharacterized protein</fullName>
    </submittedName>
</protein>
<dbReference type="EMBL" id="QKYT01000329">
    <property type="protein sequence ID" value="RIA87046.1"/>
    <property type="molecule type" value="Genomic_DNA"/>
</dbReference>
<comment type="caution">
    <text evidence="1">The sequence shown here is derived from an EMBL/GenBank/DDBJ whole genome shotgun (WGS) entry which is preliminary data.</text>
</comment>
<dbReference type="Proteomes" id="UP000265703">
    <property type="component" value="Unassembled WGS sequence"/>
</dbReference>
<evidence type="ECO:0000313" key="2">
    <source>
        <dbReference type="Proteomes" id="UP000265703"/>
    </source>
</evidence>
<accession>A0A397SQZ8</accession>
<proteinExistence type="predicted"/>
<evidence type="ECO:0000313" key="1">
    <source>
        <dbReference type="EMBL" id="RIA87046.1"/>
    </source>
</evidence>
<dbReference type="AlphaFoldDB" id="A0A397SQZ8"/>
<gene>
    <name evidence="1" type="ORF">C1645_740401</name>
</gene>
<dbReference type="OrthoDB" id="10576514at2759"/>
<name>A0A397SQZ8_9GLOM</name>
<organism evidence="1 2">
    <name type="scientific">Glomus cerebriforme</name>
    <dbReference type="NCBI Taxonomy" id="658196"/>
    <lineage>
        <taxon>Eukaryota</taxon>
        <taxon>Fungi</taxon>
        <taxon>Fungi incertae sedis</taxon>
        <taxon>Mucoromycota</taxon>
        <taxon>Glomeromycotina</taxon>
        <taxon>Glomeromycetes</taxon>
        <taxon>Glomerales</taxon>
        <taxon>Glomeraceae</taxon>
        <taxon>Glomus</taxon>
    </lineage>
</organism>
<reference evidence="1 2" key="1">
    <citation type="submission" date="2018-06" db="EMBL/GenBank/DDBJ databases">
        <title>Comparative genomics reveals the genomic features of Rhizophagus irregularis, R. cerebriforme, R. diaphanum and Gigaspora rosea, and their symbiotic lifestyle signature.</title>
        <authorList>
            <person name="Morin E."/>
            <person name="San Clemente H."/>
            <person name="Chen E.C.H."/>
            <person name="De La Providencia I."/>
            <person name="Hainaut M."/>
            <person name="Kuo A."/>
            <person name="Kohler A."/>
            <person name="Murat C."/>
            <person name="Tang N."/>
            <person name="Roy S."/>
            <person name="Loubradou J."/>
            <person name="Henrissat B."/>
            <person name="Grigoriev I.V."/>
            <person name="Corradi N."/>
            <person name="Roux C."/>
            <person name="Martin F.M."/>
        </authorList>
    </citation>
    <scope>NUCLEOTIDE SEQUENCE [LARGE SCALE GENOMIC DNA]</scope>
    <source>
        <strain evidence="1 2">DAOM 227022</strain>
    </source>
</reference>
<sequence>MIYKPGLKVLSAGATSYLLLWRGFGPVGTVLSDVGGFTPVEELVRSLKGRDSSGRSKARACFYQLEFCKEQAEVSWRDENRNTIETIAQEMENDHLRTKVTKIPH</sequence>
<keyword evidence="2" id="KW-1185">Reference proteome</keyword>